<dbReference type="RefSeq" id="WP_162444117.1">
    <property type="nucleotide sequence ID" value="NZ_CP048222.1"/>
</dbReference>
<feature type="domain" description="NAD-dependent epimerase/dehydratase" evidence="1">
    <location>
        <begin position="2"/>
        <end position="218"/>
    </location>
</feature>
<keyword evidence="3" id="KW-1185">Reference proteome</keyword>
<dbReference type="AlphaFoldDB" id="A0A6C0GJ90"/>
<dbReference type="KEGG" id="rhoz:GXP67_16350"/>
<dbReference type="InterPro" id="IPR036291">
    <property type="entry name" value="NAD(P)-bd_dom_sf"/>
</dbReference>
<protein>
    <submittedName>
        <fullName evidence="2">SDR family NAD(P)-dependent oxidoreductase</fullName>
    </submittedName>
</protein>
<dbReference type="Pfam" id="PF01370">
    <property type="entry name" value="Epimerase"/>
    <property type="match status" value="1"/>
</dbReference>
<proteinExistence type="predicted"/>
<accession>A0A6C0GJ90</accession>
<evidence type="ECO:0000313" key="2">
    <source>
        <dbReference type="EMBL" id="QHT68098.1"/>
    </source>
</evidence>
<dbReference type="Gene3D" id="3.40.50.720">
    <property type="entry name" value="NAD(P)-binding Rossmann-like Domain"/>
    <property type="match status" value="1"/>
</dbReference>
<name>A0A6C0GJ90_9BACT</name>
<evidence type="ECO:0000313" key="3">
    <source>
        <dbReference type="Proteomes" id="UP000480178"/>
    </source>
</evidence>
<dbReference type="GO" id="GO:0004029">
    <property type="term" value="F:aldehyde dehydrogenase (NAD+) activity"/>
    <property type="evidence" value="ECO:0007669"/>
    <property type="project" value="TreeGrafter"/>
</dbReference>
<dbReference type="PANTHER" id="PTHR48079:SF6">
    <property type="entry name" value="NAD(P)-BINDING DOMAIN-CONTAINING PROTEIN-RELATED"/>
    <property type="match status" value="1"/>
</dbReference>
<evidence type="ECO:0000259" key="1">
    <source>
        <dbReference type="Pfam" id="PF01370"/>
    </source>
</evidence>
<sequence length="322" mass="35774">MIVITGCNGLVGSFIARKFLQEGFKIRALKRTDSDLSLVADIASAIEWIEGDVLDLAQLTAAMQGADAVIHAAAIVSFTPADQESMLKINVEGTSNVVNTCLATGIKKLCFVSSIAAIGRKKNIWEVSEESQWEESPYNSYYAKSKYLAELEVWRGIAEGLSAVIVNPSVILGPGNWHKSSTKLFKYIWDEKPFYTAGSMNYVDVRDVADIIFRLINSEITSERFILNAGSIKIKDLFGKIAAAFGKKKPAIQVSPLMAQIAWRLEFLRSLISGSSPLVTRETALLAQKDYFYTNQKVQQKLQYTFRTLEDTIGWTCMKLSK</sequence>
<dbReference type="PANTHER" id="PTHR48079">
    <property type="entry name" value="PROTEIN YEEZ"/>
    <property type="match status" value="1"/>
</dbReference>
<reference evidence="2 3" key="1">
    <citation type="submission" date="2020-01" db="EMBL/GenBank/DDBJ databases">
        <authorList>
            <person name="Kim M.K."/>
        </authorList>
    </citation>
    <scope>NUCLEOTIDE SEQUENCE [LARGE SCALE GENOMIC DNA]</scope>
    <source>
        <strain evidence="2 3">172606-1</strain>
    </source>
</reference>
<dbReference type="EMBL" id="CP048222">
    <property type="protein sequence ID" value="QHT68098.1"/>
    <property type="molecule type" value="Genomic_DNA"/>
</dbReference>
<dbReference type="SUPFAM" id="SSF51735">
    <property type="entry name" value="NAD(P)-binding Rossmann-fold domains"/>
    <property type="match status" value="1"/>
</dbReference>
<gene>
    <name evidence="2" type="ORF">GXP67_16350</name>
</gene>
<dbReference type="GO" id="GO:0005737">
    <property type="term" value="C:cytoplasm"/>
    <property type="evidence" value="ECO:0007669"/>
    <property type="project" value="TreeGrafter"/>
</dbReference>
<dbReference type="InterPro" id="IPR051783">
    <property type="entry name" value="NAD(P)-dependent_oxidoreduct"/>
</dbReference>
<organism evidence="2 3">
    <name type="scientific">Rhodocytophaga rosea</name>
    <dbReference type="NCBI Taxonomy" id="2704465"/>
    <lineage>
        <taxon>Bacteria</taxon>
        <taxon>Pseudomonadati</taxon>
        <taxon>Bacteroidota</taxon>
        <taxon>Cytophagia</taxon>
        <taxon>Cytophagales</taxon>
        <taxon>Rhodocytophagaceae</taxon>
        <taxon>Rhodocytophaga</taxon>
    </lineage>
</organism>
<dbReference type="InterPro" id="IPR001509">
    <property type="entry name" value="Epimerase_deHydtase"/>
</dbReference>
<dbReference type="Proteomes" id="UP000480178">
    <property type="component" value="Chromosome"/>
</dbReference>